<feature type="chain" id="PRO_5032999115" evidence="1">
    <location>
        <begin position="27"/>
        <end position="115"/>
    </location>
</feature>
<gene>
    <name evidence="2" type="ORF">FHS83_001031</name>
</gene>
<proteinExistence type="predicted"/>
<protein>
    <submittedName>
        <fullName evidence="2">Uncharacterized protein</fullName>
    </submittedName>
</protein>
<sequence>MKRISSMAILGAVIGFGIALSTPAEAHGWGWGPDYDAGRTRCDGDGDRCWRTVCEPYGYCRTYEFRPRWRRDYDPYWSSYWQHERHDWYRHHRYVSGRWICDGDGDYCRWSERRF</sequence>
<dbReference type="Proteomes" id="UP000570514">
    <property type="component" value="Unassembled WGS sequence"/>
</dbReference>
<dbReference type="AlphaFoldDB" id="A0A846MWJ0"/>
<organism evidence="2 3">
    <name type="scientific">Rhizomicrobium palustre</name>
    <dbReference type="NCBI Taxonomy" id="189966"/>
    <lineage>
        <taxon>Bacteria</taxon>
        <taxon>Pseudomonadati</taxon>
        <taxon>Pseudomonadota</taxon>
        <taxon>Alphaproteobacteria</taxon>
        <taxon>Micropepsales</taxon>
        <taxon>Micropepsaceae</taxon>
        <taxon>Rhizomicrobium</taxon>
    </lineage>
</organism>
<reference evidence="2 3" key="1">
    <citation type="submission" date="2020-03" db="EMBL/GenBank/DDBJ databases">
        <title>Genomic Encyclopedia of Type Strains, Phase IV (KMG-IV): sequencing the most valuable type-strain genomes for metagenomic binning, comparative biology and taxonomic classification.</title>
        <authorList>
            <person name="Goeker M."/>
        </authorList>
    </citation>
    <scope>NUCLEOTIDE SEQUENCE [LARGE SCALE GENOMIC DNA]</scope>
    <source>
        <strain evidence="2 3">DSM 19867</strain>
    </source>
</reference>
<comment type="caution">
    <text evidence="2">The sequence shown here is derived from an EMBL/GenBank/DDBJ whole genome shotgun (WGS) entry which is preliminary data.</text>
</comment>
<keyword evidence="1" id="KW-0732">Signal</keyword>
<evidence type="ECO:0000256" key="1">
    <source>
        <dbReference type="SAM" id="SignalP"/>
    </source>
</evidence>
<keyword evidence="3" id="KW-1185">Reference proteome</keyword>
<evidence type="ECO:0000313" key="3">
    <source>
        <dbReference type="Proteomes" id="UP000570514"/>
    </source>
</evidence>
<name>A0A846MWJ0_9PROT</name>
<dbReference type="EMBL" id="JAASRM010000001">
    <property type="protein sequence ID" value="NIK87713.1"/>
    <property type="molecule type" value="Genomic_DNA"/>
</dbReference>
<evidence type="ECO:0000313" key="2">
    <source>
        <dbReference type="EMBL" id="NIK87713.1"/>
    </source>
</evidence>
<dbReference type="RefSeq" id="WP_167081562.1">
    <property type="nucleotide sequence ID" value="NZ_BAAADC010000001.1"/>
</dbReference>
<accession>A0A846MWJ0</accession>
<feature type="signal peptide" evidence="1">
    <location>
        <begin position="1"/>
        <end position="26"/>
    </location>
</feature>